<reference evidence="1 2" key="1">
    <citation type="submission" date="2023-08" db="EMBL/GenBank/DDBJ databases">
        <title>A Necator americanus chromosomal reference genome.</title>
        <authorList>
            <person name="Ilik V."/>
            <person name="Petrzelkova K.J."/>
            <person name="Pardy F."/>
            <person name="Fuh T."/>
            <person name="Niatou-Singa F.S."/>
            <person name="Gouil Q."/>
            <person name="Baker L."/>
            <person name="Ritchie M.E."/>
            <person name="Jex A.R."/>
            <person name="Gazzola D."/>
            <person name="Li H."/>
            <person name="Toshio Fujiwara R."/>
            <person name="Zhan B."/>
            <person name="Aroian R.V."/>
            <person name="Pafco B."/>
            <person name="Schwarz E.M."/>
        </authorList>
    </citation>
    <scope>NUCLEOTIDE SEQUENCE [LARGE SCALE GENOMIC DNA]</scope>
    <source>
        <strain evidence="1 2">Aroian</strain>
        <tissue evidence="1">Whole animal</tissue>
    </source>
</reference>
<organism evidence="1 2">
    <name type="scientific">Necator americanus</name>
    <name type="common">Human hookworm</name>
    <dbReference type="NCBI Taxonomy" id="51031"/>
    <lineage>
        <taxon>Eukaryota</taxon>
        <taxon>Metazoa</taxon>
        <taxon>Ecdysozoa</taxon>
        <taxon>Nematoda</taxon>
        <taxon>Chromadorea</taxon>
        <taxon>Rhabditida</taxon>
        <taxon>Rhabditina</taxon>
        <taxon>Rhabditomorpha</taxon>
        <taxon>Strongyloidea</taxon>
        <taxon>Ancylostomatidae</taxon>
        <taxon>Bunostominae</taxon>
        <taxon>Necator</taxon>
    </lineage>
</organism>
<name>A0ABR1EA39_NECAM</name>
<evidence type="ECO:0000313" key="1">
    <source>
        <dbReference type="EMBL" id="KAK6758896.1"/>
    </source>
</evidence>
<dbReference type="Proteomes" id="UP001303046">
    <property type="component" value="Unassembled WGS sequence"/>
</dbReference>
<protein>
    <submittedName>
        <fullName evidence="1">Uncharacterized protein</fullName>
    </submittedName>
</protein>
<sequence>MTNSDEFTGCLTFEKLPPSLLLFPVNLFASYRRNPVLLSMCTVRLWRWDLPKMLFTCSYCIGERTTNLGLRQRICSKNEDVQLFASFNP</sequence>
<gene>
    <name evidence="1" type="primary">Necator_chrV.g21037</name>
    <name evidence="1" type="ORF">RB195_016244</name>
</gene>
<proteinExistence type="predicted"/>
<comment type="caution">
    <text evidence="1">The sequence shown here is derived from an EMBL/GenBank/DDBJ whole genome shotgun (WGS) entry which is preliminary data.</text>
</comment>
<dbReference type="EMBL" id="JAVFWL010000005">
    <property type="protein sequence ID" value="KAK6758896.1"/>
    <property type="molecule type" value="Genomic_DNA"/>
</dbReference>
<keyword evidence="2" id="KW-1185">Reference proteome</keyword>
<accession>A0ABR1EA39</accession>
<evidence type="ECO:0000313" key="2">
    <source>
        <dbReference type="Proteomes" id="UP001303046"/>
    </source>
</evidence>